<keyword evidence="1" id="KW-1133">Transmembrane helix</keyword>
<dbReference type="Proteomes" id="UP000467249">
    <property type="component" value="Chromosome"/>
</dbReference>
<feature type="transmembrane region" description="Helical" evidence="1">
    <location>
        <begin position="90"/>
        <end position="111"/>
    </location>
</feature>
<keyword evidence="1" id="KW-0472">Membrane</keyword>
<evidence type="ECO:0000313" key="4">
    <source>
        <dbReference type="Proteomes" id="UP000467249"/>
    </source>
</evidence>
<feature type="transmembrane region" description="Helical" evidence="1">
    <location>
        <begin position="57"/>
        <end position="83"/>
    </location>
</feature>
<organism evidence="3 4">
    <name type="scientific">Mycolicibacterium anyangense</name>
    <dbReference type="NCBI Taxonomy" id="1431246"/>
    <lineage>
        <taxon>Bacteria</taxon>
        <taxon>Bacillati</taxon>
        <taxon>Actinomycetota</taxon>
        <taxon>Actinomycetes</taxon>
        <taxon>Mycobacteriales</taxon>
        <taxon>Mycobacteriaceae</taxon>
        <taxon>Mycolicibacterium</taxon>
    </lineage>
</organism>
<feature type="transmembrane region" description="Helical" evidence="1">
    <location>
        <begin position="7"/>
        <end position="26"/>
    </location>
</feature>
<feature type="domain" description="Phosphatidic acid phosphatase type 2/haloperoxidase" evidence="2">
    <location>
        <begin position="87"/>
        <end position="199"/>
    </location>
</feature>
<dbReference type="PANTHER" id="PTHR14969:SF13">
    <property type="entry name" value="AT30094P"/>
    <property type="match status" value="1"/>
</dbReference>
<dbReference type="EMBL" id="AP022620">
    <property type="protein sequence ID" value="BBZ79120.1"/>
    <property type="molecule type" value="Genomic_DNA"/>
</dbReference>
<dbReference type="InterPro" id="IPR000326">
    <property type="entry name" value="PAP2/HPO"/>
</dbReference>
<dbReference type="Gene3D" id="1.20.144.10">
    <property type="entry name" value="Phosphatidic acid phosphatase type 2/haloperoxidase"/>
    <property type="match status" value="2"/>
</dbReference>
<feature type="transmembrane region" description="Helical" evidence="1">
    <location>
        <begin position="131"/>
        <end position="149"/>
    </location>
</feature>
<dbReference type="PANTHER" id="PTHR14969">
    <property type="entry name" value="SPHINGOSINE-1-PHOSPHATE PHOSPHOHYDROLASE"/>
    <property type="match status" value="1"/>
</dbReference>
<reference evidence="3 4" key="1">
    <citation type="journal article" date="2019" name="Emerg. Microbes Infect.">
        <title>Comprehensive subspecies identification of 175 nontuberculous mycobacteria species based on 7547 genomic profiles.</title>
        <authorList>
            <person name="Matsumoto Y."/>
            <person name="Kinjo T."/>
            <person name="Motooka D."/>
            <person name="Nabeya D."/>
            <person name="Jung N."/>
            <person name="Uechi K."/>
            <person name="Horii T."/>
            <person name="Iida T."/>
            <person name="Fujita J."/>
            <person name="Nakamura S."/>
        </authorList>
    </citation>
    <scope>NUCLEOTIDE SEQUENCE [LARGE SCALE GENOMIC DNA]</scope>
    <source>
        <strain evidence="3 4">JCM 30275</strain>
    </source>
</reference>
<evidence type="ECO:0000313" key="3">
    <source>
        <dbReference type="EMBL" id="BBZ79120.1"/>
    </source>
</evidence>
<dbReference type="InterPro" id="IPR036938">
    <property type="entry name" value="PAP2/HPO_sf"/>
</dbReference>
<accession>A0A6N4WAQ5</accession>
<keyword evidence="4" id="KW-1185">Reference proteome</keyword>
<feature type="transmembrane region" description="Helical" evidence="1">
    <location>
        <begin position="184"/>
        <end position="203"/>
    </location>
</feature>
<dbReference type="KEGG" id="many:MANY_44570"/>
<evidence type="ECO:0000256" key="1">
    <source>
        <dbReference type="SAM" id="Phobius"/>
    </source>
</evidence>
<dbReference type="SUPFAM" id="SSF48317">
    <property type="entry name" value="Acid phosphatase/Vanadium-dependent haloperoxidase"/>
    <property type="match status" value="1"/>
</dbReference>
<keyword evidence="1" id="KW-0812">Transmembrane</keyword>
<dbReference type="CDD" id="cd03392">
    <property type="entry name" value="PAP2_like_2"/>
    <property type="match status" value="1"/>
</dbReference>
<feature type="transmembrane region" description="Helical" evidence="1">
    <location>
        <begin position="156"/>
        <end position="178"/>
    </location>
</feature>
<sequence length="221" mass="24119">MTLRTRWAVIAAVGAVIVYAAMWIGYVQNWAWLDSVDTESLRFFYDFGATRSGWVSFWNIFCTVFGPTGFRLMALVLVVVAVLRRDLRTALFLVLSVGMTGLVTEVFKRIAGRPRPVTAMTEATSSSFPSGHALGVMVGVLAILTVLWPRLAGLRIPLAVIGAVLIVMVGVGRVVLNVHHPSDVVAGWALGYVYYLLCVRLVSPRPVTAAAERPAELDTVR</sequence>
<dbReference type="AlphaFoldDB" id="A0A6N4WAQ5"/>
<dbReference type="SMART" id="SM00014">
    <property type="entry name" value="acidPPc"/>
    <property type="match status" value="1"/>
</dbReference>
<dbReference type="Pfam" id="PF01569">
    <property type="entry name" value="PAP2"/>
    <property type="match status" value="1"/>
</dbReference>
<name>A0A6N4WAQ5_9MYCO</name>
<proteinExistence type="predicted"/>
<dbReference type="RefSeq" id="WP_163806164.1">
    <property type="nucleotide sequence ID" value="NZ_AP022620.1"/>
</dbReference>
<gene>
    <name evidence="3" type="ORF">MANY_44570</name>
</gene>
<protein>
    <submittedName>
        <fullName evidence="3">Phosphatase PAP2 family protein</fullName>
    </submittedName>
</protein>
<evidence type="ECO:0000259" key="2">
    <source>
        <dbReference type="SMART" id="SM00014"/>
    </source>
</evidence>